<comment type="subcellular location">
    <subcellularLocation>
        <location evidence="1">Membrane</location>
        <topology evidence="1">Multi-pass membrane protein</topology>
    </subcellularLocation>
</comment>
<keyword evidence="2 5" id="KW-0812">Transmembrane</keyword>
<dbReference type="KEGG" id="chu:CHU_0634"/>
<protein>
    <recommendedName>
        <fullName evidence="8">DUF4870 domain-containing protein</fullName>
    </recommendedName>
</protein>
<feature type="transmembrane region" description="Helical" evidence="5">
    <location>
        <begin position="64"/>
        <end position="83"/>
    </location>
</feature>
<dbReference type="RefSeq" id="WP_011584037.1">
    <property type="nucleotide sequence ID" value="NC_008255.1"/>
</dbReference>
<dbReference type="AlphaFoldDB" id="A0A6N4SNN5"/>
<dbReference type="Proteomes" id="UP000001822">
    <property type="component" value="Chromosome"/>
</dbReference>
<name>A0A6N4SNN5_CYTH3</name>
<evidence type="ECO:0000256" key="2">
    <source>
        <dbReference type="ARBA" id="ARBA00022692"/>
    </source>
</evidence>
<dbReference type="OrthoDB" id="6400719at2"/>
<feature type="transmembrane region" description="Helical" evidence="5">
    <location>
        <begin position="6"/>
        <end position="25"/>
    </location>
</feature>
<evidence type="ECO:0000256" key="4">
    <source>
        <dbReference type="ARBA" id="ARBA00023136"/>
    </source>
</evidence>
<feature type="transmembrane region" description="Helical" evidence="5">
    <location>
        <begin position="37"/>
        <end position="58"/>
    </location>
</feature>
<proteinExistence type="predicted"/>
<dbReference type="InterPro" id="IPR019109">
    <property type="entry name" value="MamF_MmsF"/>
</dbReference>
<organism evidence="6 7">
    <name type="scientific">Cytophaga hutchinsonii (strain ATCC 33406 / DSM 1761 / CIP 103989 / NBRC 15051 / NCIMB 9469 / D465)</name>
    <dbReference type="NCBI Taxonomy" id="269798"/>
    <lineage>
        <taxon>Bacteria</taxon>
        <taxon>Pseudomonadati</taxon>
        <taxon>Bacteroidota</taxon>
        <taxon>Cytophagia</taxon>
        <taxon>Cytophagales</taxon>
        <taxon>Cytophagaceae</taxon>
        <taxon>Cytophaga</taxon>
    </lineage>
</organism>
<dbReference type="EMBL" id="CP000383">
    <property type="protein sequence ID" value="ABG57921.1"/>
    <property type="molecule type" value="Genomic_DNA"/>
</dbReference>
<evidence type="ECO:0000313" key="7">
    <source>
        <dbReference type="Proteomes" id="UP000001822"/>
    </source>
</evidence>
<reference evidence="6 7" key="1">
    <citation type="journal article" date="2007" name="Appl. Environ. Microbiol.">
        <title>Genome sequence of the cellulolytic gliding bacterium Cytophaga hutchinsonii.</title>
        <authorList>
            <person name="Xie G."/>
            <person name="Bruce D.C."/>
            <person name="Challacombe J.F."/>
            <person name="Chertkov O."/>
            <person name="Detter J.C."/>
            <person name="Gilna P."/>
            <person name="Han C.S."/>
            <person name="Lucas S."/>
            <person name="Misra M."/>
            <person name="Myers G.L."/>
            <person name="Richardson P."/>
            <person name="Tapia R."/>
            <person name="Thayer N."/>
            <person name="Thompson L.S."/>
            <person name="Brettin T.S."/>
            <person name="Henrissat B."/>
            <person name="Wilson D.B."/>
            <person name="McBride M.J."/>
        </authorList>
    </citation>
    <scope>NUCLEOTIDE SEQUENCE [LARGE SCALE GENOMIC DNA]</scope>
    <source>
        <strain evidence="7">ATCC 33406 / DSM 1761 / CIP 103989 / NBRC 15051 / NCIMB 9469 / D465</strain>
    </source>
</reference>
<evidence type="ECO:0000256" key="1">
    <source>
        <dbReference type="ARBA" id="ARBA00004141"/>
    </source>
</evidence>
<evidence type="ECO:0000256" key="5">
    <source>
        <dbReference type="SAM" id="Phobius"/>
    </source>
</evidence>
<evidence type="ECO:0008006" key="8">
    <source>
        <dbReference type="Google" id="ProtNLM"/>
    </source>
</evidence>
<keyword evidence="7" id="KW-1185">Reference proteome</keyword>
<evidence type="ECO:0000256" key="3">
    <source>
        <dbReference type="ARBA" id="ARBA00022989"/>
    </source>
</evidence>
<sequence length="106" mass="12262">MNGKTIALISYIPFIGWLIAFILYLENNTKDSLARFHLRQTLGIQIMSIGGSIILGFFRLYFLLGPFDLICFALWILGLLSALKEKEKPVFYVGPYFQECFKNFIR</sequence>
<gene>
    <name evidence="6" type="ordered locus">CHU_0634</name>
</gene>
<evidence type="ECO:0000313" key="6">
    <source>
        <dbReference type="EMBL" id="ABG57921.1"/>
    </source>
</evidence>
<dbReference type="Pfam" id="PF09685">
    <property type="entry name" value="MamF_MmsF"/>
    <property type="match status" value="1"/>
</dbReference>
<keyword evidence="3 5" id="KW-1133">Transmembrane helix</keyword>
<accession>A0A6N4SNN5</accession>
<keyword evidence="4 5" id="KW-0472">Membrane</keyword>